<dbReference type="SUPFAM" id="SSF88697">
    <property type="entry name" value="PUA domain-like"/>
    <property type="match status" value="1"/>
</dbReference>
<dbReference type="InterPro" id="IPR015947">
    <property type="entry name" value="PUA-like_sf"/>
</dbReference>
<dbReference type="Pfam" id="PF04452">
    <property type="entry name" value="Methyltrans_RNA"/>
    <property type="match status" value="1"/>
</dbReference>
<evidence type="ECO:0000256" key="4">
    <source>
        <dbReference type="ARBA" id="ARBA00022552"/>
    </source>
</evidence>
<keyword evidence="5 10" id="KW-0489">Methyltransferase</keyword>
<dbReference type="CDD" id="cd18084">
    <property type="entry name" value="RsmE-like"/>
    <property type="match status" value="1"/>
</dbReference>
<gene>
    <name evidence="13" type="ORF">BHV66_02815</name>
</gene>
<dbReference type="Pfam" id="PF20260">
    <property type="entry name" value="PUA_4"/>
    <property type="match status" value="1"/>
</dbReference>
<comment type="catalytic activity">
    <reaction evidence="9 10">
        <text>uridine(1498) in 16S rRNA + S-adenosyl-L-methionine = N(3)-methyluridine(1498) in 16S rRNA + S-adenosyl-L-homocysteine + H(+)</text>
        <dbReference type="Rhea" id="RHEA:42920"/>
        <dbReference type="Rhea" id="RHEA-COMP:10283"/>
        <dbReference type="Rhea" id="RHEA-COMP:10284"/>
        <dbReference type="ChEBI" id="CHEBI:15378"/>
        <dbReference type="ChEBI" id="CHEBI:57856"/>
        <dbReference type="ChEBI" id="CHEBI:59789"/>
        <dbReference type="ChEBI" id="CHEBI:65315"/>
        <dbReference type="ChEBI" id="CHEBI:74502"/>
        <dbReference type="EC" id="2.1.1.193"/>
    </reaction>
</comment>
<feature type="domain" description="Ribosomal RNA small subunit methyltransferase E methyltransferase" evidence="11">
    <location>
        <begin position="72"/>
        <end position="232"/>
    </location>
</feature>
<dbReference type="GO" id="GO:0070475">
    <property type="term" value="P:rRNA base methylation"/>
    <property type="evidence" value="ECO:0007669"/>
    <property type="project" value="TreeGrafter"/>
</dbReference>
<evidence type="ECO:0000256" key="7">
    <source>
        <dbReference type="ARBA" id="ARBA00022691"/>
    </source>
</evidence>
<dbReference type="InterPro" id="IPR029026">
    <property type="entry name" value="tRNA_m1G_MTases_N"/>
</dbReference>
<dbReference type="GO" id="GO:0005737">
    <property type="term" value="C:cytoplasm"/>
    <property type="evidence" value="ECO:0007669"/>
    <property type="project" value="UniProtKB-SubCell"/>
</dbReference>
<dbReference type="EC" id="2.1.1.193" evidence="10"/>
<dbReference type="STRING" id="28117.BHV66_02815"/>
<dbReference type="InterPro" id="IPR029028">
    <property type="entry name" value="Alpha/beta_knot_MTases"/>
</dbReference>
<dbReference type="SUPFAM" id="SSF75217">
    <property type="entry name" value="alpha/beta knot"/>
    <property type="match status" value="1"/>
</dbReference>
<evidence type="ECO:0000313" key="14">
    <source>
        <dbReference type="Proteomes" id="UP000187417"/>
    </source>
</evidence>
<comment type="similarity">
    <text evidence="2 10">Belongs to the RNA methyltransferase RsmE family.</text>
</comment>
<evidence type="ECO:0000313" key="13">
    <source>
        <dbReference type="EMBL" id="OKY95903.1"/>
    </source>
</evidence>
<evidence type="ECO:0000256" key="9">
    <source>
        <dbReference type="ARBA" id="ARBA00047944"/>
    </source>
</evidence>
<feature type="domain" description="Ribosomal RNA small subunit methyltransferase E PUA-like" evidence="12">
    <location>
        <begin position="16"/>
        <end position="62"/>
    </location>
</feature>
<dbReference type="RefSeq" id="WP_278339032.1">
    <property type="nucleotide sequence ID" value="NZ_BAAFLA010000023.1"/>
</dbReference>
<dbReference type="PANTHER" id="PTHR30027">
    <property type="entry name" value="RIBOSOMAL RNA SMALL SUBUNIT METHYLTRANSFERASE E"/>
    <property type="match status" value="1"/>
</dbReference>
<name>A0A1Q6FAM7_9BACT</name>
<dbReference type="InterPro" id="IPR046887">
    <property type="entry name" value="RsmE_PUA-like"/>
</dbReference>
<comment type="subcellular location">
    <subcellularLocation>
        <location evidence="1 10">Cytoplasm</location>
    </subcellularLocation>
</comment>
<evidence type="ECO:0000259" key="11">
    <source>
        <dbReference type="Pfam" id="PF04452"/>
    </source>
</evidence>
<dbReference type="Gene3D" id="2.40.240.20">
    <property type="entry name" value="Hypothetical PUA domain-like, domain 1"/>
    <property type="match status" value="1"/>
</dbReference>
<keyword evidence="4 10" id="KW-0698">rRNA processing</keyword>
<evidence type="ECO:0000256" key="10">
    <source>
        <dbReference type="PIRNR" id="PIRNR015601"/>
    </source>
</evidence>
<dbReference type="GO" id="GO:0070042">
    <property type="term" value="F:rRNA (uridine-N3-)-methyltransferase activity"/>
    <property type="evidence" value="ECO:0007669"/>
    <property type="project" value="TreeGrafter"/>
</dbReference>
<evidence type="ECO:0000256" key="8">
    <source>
        <dbReference type="ARBA" id="ARBA00025699"/>
    </source>
</evidence>
<sequence>MQLFYAPDIVPPEYTLSEEESKHCIRVLRMACGEELHITDGRGNLYRCEIVDDNPKRCRVRVRDTNSEFGKLPYRLTMAVAPTKNNDRFEWFLEKATEIGVAEIIPLATEHSERRTLKPERENKVITAAVKQSLKAYHPRLHEMTPLRQVIKQPFDGQKFIAHCDAPRSALGKAFLPRILHKGGDVLVLIGPEGDFSPKEIDLAVRGGFREITLGSQRLRTETAAVMATALVAAANEPEIGTDDRQPSSKPAQ</sequence>
<evidence type="ECO:0000256" key="2">
    <source>
        <dbReference type="ARBA" id="ARBA00005528"/>
    </source>
</evidence>
<dbReference type="EMBL" id="MNQH01000003">
    <property type="protein sequence ID" value="OKY95903.1"/>
    <property type="molecule type" value="Genomic_DNA"/>
</dbReference>
<evidence type="ECO:0000256" key="6">
    <source>
        <dbReference type="ARBA" id="ARBA00022679"/>
    </source>
</evidence>
<accession>A0A1Q6FAM7</accession>
<dbReference type="PIRSF" id="PIRSF015601">
    <property type="entry name" value="MTase_slr0722"/>
    <property type="match status" value="1"/>
</dbReference>
<reference evidence="13 14" key="1">
    <citation type="journal article" date="2016" name="Nat. Biotechnol.">
        <title>Measurement of bacterial replication rates in microbial communities.</title>
        <authorList>
            <person name="Brown C.T."/>
            <person name="Olm M.R."/>
            <person name="Thomas B.C."/>
            <person name="Banfield J.F."/>
        </authorList>
    </citation>
    <scope>NUCLEOTIDE SEQUENCE [LARGE SCALE GENOMIC DNA]</scope>
    <source>
        <strain evidence="13">CAG:67_53_122</strain>
    </source>
</reference>
<evidence type="ECO:0000256" key="3">
    <source>
        <dbReference type="ARBA" id="ARBA00022490"/>
    </source>
</evidence>
<protein>
    <recommendedName>
        <fullName evidence="10">Ribosomal RNA small subunit methyltransferase E</fullName>
        <ecNumber evidence="10">2.1.1.193</ecNumber>
    </recommendedName>
</protein>
<organism evidence="13 14">
    <name type="scientific">Alistipes putredinis</name>
    <dbReference type="NCBI Taxonomy" id="28117"/>
    <lineage>
        <taxon>Bacteria</taxon>
        <taxon>Pseudomonadati</taxon>
        <taxon>Bacteroidota</taxon>
        <taxon>Bacteroidia</taxon>
        <taxon>Bacteroidales</taxon>
        <taxon>Rikenellaceae</taxon>
        <taxon>Alistipes</taxon>
    </lineage>
</organism>
<dbReference type="Gene3D" id="3.40.1280.10">
    <property type="match status" value="1"/>
</dbReference>
<dbReference type="NCBIfam" id="TIGR00046">
    <property type="entry name" value="RsmE family RNA methyltransferase"/>
    <property type="match status" value="1"/>
</dbReference>
<dbReference type="InterPro" id="IPR006700">
    <property type="entry name" value="RsmE"/>
</dbReference>
<evidence type="ECO:0000259" key="12">
    <source>
        <dbReference type="Pfam" id="PF20260"/>
    </source>
</evidence>
<dbReference type="NCBIfam" id="NF008702">
    <property type="entry name" value="PRK11713.6-1"/>
    <property type="match status" value="1"/>
</dbReference>
<dbReference type="PANTHER" id="PTHR30027:SF3">
    <property type="entry name" value="16S RRNA (URACIL(1498)-N(3))-METHYLTRANSFERASE"/>
    <property type="match status" value="1"/>
</dbReference>
<dbReference type="InterPro" id="IPR046886">
    <property type="entry name" value="RsmE_MTase_dom"/>
</dbReference>
<keyword evidence="6 10" id="KW-0808">Transferase</keyword>
<comment type="function">
    <text evidence="8 10">Specifically methylates the N3 position of the uracil ring of uridine 1498 (m3U1498) in 16S rRNA. Acts on the fully assembled 30S ribosomal subunit.</text>
</comment>
<evidence type="ECO:0000256" key="5">
    <source>
        <dbReference type="ARBA" id="ARBA00022603"/>
    </source>
</evidence>
<keyword evidence="7 10" id="KW-0949">S-adenosyl-L-methionine</keyword>
<keyword evidence="3 10" id="KW-0963">Cytoplasm</keyword>
<dbReference type="AlphaFoldDB" id="A0A1Q6FAM7"/>
<dbReference type="Proteomes" id="UP000187417">
    <property type="component" value="Unassembled WGS sequence"/>
</dbReference>
<comment type="caution">
    <text evidence="13">The sequence shown here is derived from an EMBL/GenBank/DDBJ whole genome shotgun (WGS) entry which is preliminary data.</text>
</comment>
<proteinExistence type="inferred from homology"/>
<evidence type="ECO:0000256" key="1">
    <source>
        <dbReference type="ARBA" id="ARBA00004496"/>
    </source>
</evidence>